<reference evidence="3" key="2">
    <citation type="submission" date="2023-01" db="EMBL/GenBank/DDBJ databases">
        <title>Draft genome sequence of Maritalea porphyrae strain NBRC 107169.</title>
        <authorList>
            <person name="Sun Q."/>
            <person name="Mori K."/>
        </authorList>
    </citation>
    <scope>NUCLEOTIDE SEQUENCE</scope>
    <source>
        <strain evidence="3">NBRC 107169</strain>
    </source>
</reference>
<feature type="compositionally biased region" description="Polar residues" evidence="2">
    <location>
        <begin position="30"/>
        <end position="46"/>
    </location>
</feature>
<gene>
    <name evidence="3" type="ORF">GCM10007879_09520</name>
</gene>
<proteinExistence type="predicted"/>
<dbReference type="RefSeq" id="WP_284362408.1">
    <property type="nucleotide sequence ID" value="NZ_BSNI01000002.1"/>
</dbReference>
<name>A0ABQ5UQ16_9HYPH</name>
<accession>A0ABQ5UQ16</accession>
<dbReference type="Proteomes" id="UP001161405">
    <property type="component" value="Unassembled WGS sequence"/>
</dbReference>
<evidence type="ECO:0000313" key="4">
    <source>
        <dbReference type="Proteomes" id="UP001161405"/>
    </source>
</evidence>
<evidence type="ECO:0008006" key="5">
    <source>
        <dbReference type="Google" id="ProtNLM"/>
    </source>
</evidence>
<keyword evidence="1" id="KW-0175">Coiled coil</keyword>
<feature type="region of interest" description="Disordered" evidence="2">
    <location>
        <begin position="1"/>
        <end position="77"/>
    </location>
</feature>
<evidence type="ECO:0000256" key="1">
    <source>
        <dbReference type="SAM" id="Coils"/>
    </source>
</evidence>
<reference evidence="3" key="1">
    <citation type="journal article" date="2014" name="Int. J. Syst. Evol. Microbiol.">
        <title>Complete genome of a new Firmicutes species belonging to the dominant human colonic microbiota ('Ruminococcus bicirculans') reveals two chromosomes and a selective capacity to utilize plant glucans.</title>
        <authorList>
            <consortium name="NISC Comparative Sequencing Program"/>
            <person name="Wegmann U."/>
            <person name="Louis P."/>
            <person name="Goesmann A."/>
            <person name="Henrissat B."/>
            <person name="Duncan S.H."/>
            <person name="Flint H.J."/>
        </authorList>
    </citation>
    <scope>NUCLEOTIDE SEQUENCE</scope>
    <source>
        <strain evidence="3">NBRC 107169</strain>
    </source>
</reference>
<organism evidence="3 4">
    <name type="scientific">Maritalea porphyrae</name>
    <dbReference type="NCBI Taxonomy" id="880732"/>
    <lineage>
        <taxon>Bacteria</taxon>
        <taxon>Pseudomonadati</taxon>
        <taxon>Pseudomonadota</taxon>
        <taxon>Alphaproteobacteria</taxon>
        <taxon>Hyphomicrobiales</taxon>
        <taxon>Devosiaceae</taxon>
        <taxon>Maritalea</taxon>
    </lineage>
</organism>
<feature type="compositionally biased region" description="Polar residues" evidence="2">
    <location>
        <begin position="54"/>
        <end position="77"/>
    </location>
</feature>
<protein>
    <recommendedName>
        <fullName evidence="5">Mitochondrial inner membrane protein</fullName>
    </recommendedName>
</protein>
<dbReference type="EMBL" id="BSNI01000002">
    <property type="protein sequence ID" value="GLQ16703.1"/>
    <property type="molecule type" value="Genomic_DNA"/>
</dbReference>
<sequence>MADDSKKGPVKPPIIDAKPTDKADAGNKPATASSRPNPKTTPNASTAAKADGTKPTSQPTGAANNKPSSKQNDGQKTANGFSLTTLIVASIVGGALGIGGTSFMALNGISPFEKAVPSVQFNTKMEALQKRVYDLENAPKADLSTYLTADNLSAYADKSALDAATAQMSAVADQVAQLQLEISELSSAEPTPTSTIDPAVINSLQSELDGLKASILELSPDNSRALEAQLEQNQKLAEAISKISALETTQSGNKDSIATLASSLAELKTGLAEVQTAMAQKPAPVELPATANLPLIIDAWENALRNGTPYADFVIGANAILPNLQPSEEQLATAENGVSTIAALQSEFSNLIPQMVKSNAELPDDAAWYDKLAAQVKSAIGLRPLDQTGSDPLALIARIEAALKQQDLAAARSAFSRLPENLKSSSGQFEEHLNGRLGAEQLLAEARQAALKIATTQGATQ</sequence>
<comment type="caution">
    <text evidence="3">The sequence shown here is derived from an EMBL/GenBank/DDBJ whole genome shotgun (WGS) entry which is preliminary data.</text>
</comment>
<feature type="coiled-coil region" evidence="1">
    <location>
        <begin position="161"/>
        <end position="188"/>
    </location>
</feature>
<evidence type="ECO:0000256" key="2">
    <source>
        <dbReference type="SAM" id="MobiDB-lite"/>
    </source>
</evidence>
<keyword evidence="4" id="KW-1185">Reference proteome</keyword>
<evidence type="ECO:0000313" key="3">
    <source>
        <dbReference type="EMBL" id="GLQ16703.1"/>
    </source>
</evidence>